<evidence type="ECO:0000313" key="2">
    <source>
        <dbReference type="EMBL" id="KAK3849958.1"/>
    </source>
</evidence>
<organism evidence="2 3">
    <name type="scientific">Petrolisthes cinctipes</name>
    <name type="common">Flat porcelain crab</name>
    <dbReference type="NCBI Taxonomy" id="88211"/>
    <lineage>
        <taxon>Eukaryota</taxon>
        <taxon>Metazoa</taxon>
        <taxon>Ecdysozoa</taxon>
        <taxon>Arthropoda</taxon>
        <taxon>Crustacea</taxon>
        <taxon>Multicrustacea</taxon>
        <taxon>Malacostraca</taxon>
        <taxon>Eumalacostraca</taxon>
        <taxon>Eucarida</taxon>
        <taxon>Decapoda</taxon>
        <taxon>Pleocyemata</taxon>
        <taxon>Anomura</taxon>
        <taxon>Galatheoidea</taxon>
        <taxon>Porcellanidae</taxon>
        <taxon>Petrolisthes</taxon>
    </lineage>
</organism>
<gene>
    <name evidence="2" type="ORF">Pcinc_043310</name>
</gene>
<dbReference type="AlphaFoldDB" id="A0AAE1EG80"/>
<proteinExistence type="predicted"/>
<sequence length="143" mass="15512">MAAHSRPHNFSTTFHHASKTTITPIPLPHHQHHTHFTTPTPRFTTPTSTPLHITSPTPRPSHPHHACTTPTSPASHPHHAHTTIHHPQEKREEVQAGANFGIKSAAGDGFLRDLETGNAGVGWSDGWAVGVERSDELGVMLGK</sequence>
<comment type="caution">
    <text evidence="2">The sequence shown here is derived from an EMBL/GenBank/DDBJ whole genome shotgun (WGS) entry which is preliminary data.</text>
</comment>
<dbReference type="EMBL" id="JAWQEG010008615">
    <property type="protein sequence ID" value="KAK3849958.1"/>
    <property type="molecule type" value="Genomic_DNA"/>
</dbReference>
<feature type="compositionally biased region" description="Low complexity" evidence="1">
    <location>
        <begin position="36"/>
        <end position="56"/>
    </location>
</feature>
<name>A0AAE1EG80_PETCI</name>
<evidence type="ECO:0000256" key="1">
    <source>
        <dbReference type="SAM" id="MobiDB-lite"/>
    </source>
</evidence>
<reference evidence="2" key="1">
    <citation type="submission" date="2023-10" db="EMBL/GenBank/DDBJ databases">
        <title>Genome assemblies of two species of porcelain crab, Petrolisthes cinctipes and Petrolisthes manimaculis (Anomura: Porcellanidae).</title>
        <authorList>
            <person name="Angst P."/>
        </authorList>
    </citation>
    <scope>NUCLEOTIDE SEQUENCE</scope>
    <source>
        <strain evidence="2">PB745_01</strain>
        <tissue evidence="2">Gill</tissue>
    </source>
</reference>
<keyword evidence="3" id="KW-1185">Reference proteome</keyword>
<accession>A0AAE1EG80</accession>
<protein>
    <submittedName>
        <fullName evidence="2">Uncharacterized protein</fullName>
    </submittedName>
</protein>
<feature type="region of interest" description="Disordered" evidence="1">
    <location>
        <begin position="29"/>
        <end position="90"/>
    </location>
</feature>
<evidence type="ECO:0000313" key="3">
    <source>
        <dbReference type="Proteomes" id="UP001286313"/>
    </source>
</evidence>
<dbReference type="Proteomes" id="UP001286313">
    <property type="component" value="Unassembled WGS sequence"/>
</dbReference>